<dbReference type="RefSeq" id="WP_188419526.1">
    <property type="nucleotide sequence ID" value="NZ_BMDP01000001.1"/>
</dbReference>
<dbReference type="Proteomes" id="UP000627205">
    <property type="component" value="Unassembled WGS sequence"/>
</dbReference>
<dbReference type="CDD" id="cd00913">
    <property type="entry name" value="PCD_DCoH_subfamily_a"/>
    <property type="match status" value="1"/>
</dbReference>
<evidence type="ECO:0000256" key="4">
    <source>
        <dbReference type="HAMAP-Rule" id="MF_00434"/>
    </source>
</evidence>
<dbReference type="PANTHER" id="PTHR12599:SF0">
    <property type="entry name" value="PTERIN-4-ALPHA-CARBINOLAMINE DEHYDRATASE"/>
    <property type="match status" value="1"/>
</dbReference>
<accession>A0A8J3F3F6</accession>
<organism evidence="5 6">
    <name type="scientific">Oxalicibacterium solurbis</name>
    <dbReference type="NCBI Taxonomy" id="69280"/>
    <lineage>
        <taxon>Bacteria</taxon>
        <taxon>Pseudomonadati</taxon>
        <taxon>Pseudomonadota</taxon>
        <taxon>Betaproteobacteria</taxon>
        <taxon>Burkholderiales</taxon>
        <taxon>Oxalobacteraceae</taxon>
        <taxon>Oxalicibacterium</taxon>
    </lineage>
</organism>
<keyword evidence="3 4" id="KW-0456">Lyase</keyword>
<dbReference type="NCBIfam" id="NF002019">
    <property type="entry name" value="PRK00823.1-4"/>
    <property type="match status" value="1"/>
</dbReference>
<name>A0A8J3F3F6_9BURK</name>
<keyword evidence="6" id="KW-1185">Reference proteome</keyword>
<evidence type="ECO:0000256" key="1">
    <source>
        <dbReference type="ARBA" id="ARBA00001554"/>
    </source>
</evidence>
<dbReference type="PANTHER" id="PTHR12599">
    <property type="entry name" value="PTERIN-4-ALPHA-CARBINOLAMINE DEHYDRATASE"/>
    <property type="match status" value="1"/>
</dbReference>
<dbReference type="Gene3D" id="3.30.1360.20">
    <property type="entry name" value="Transcriptional coactivator/pterin dehydratase"/>
    <property type="match status" value="1"/>
</dbReference>
<comment type="catalytic activity">
    <reaction evidence="1 4">
        <text>(4aS,6R)-4a-hydroxy-L-erythro-5,6,7,8-tetrahydrobiopterin = (6R)-L-erythro-6,7-dihydrobiopterin + H2O</text>
        <dbReference type="Rhea" id="RHEA:11920"/>
        <dbReference type="ChEBI" id="CHEBI:15377"/>
        <dbReference type="ChEBI" id="CHEBI:15642"/>
        <dbReference type="ChEBI" id="CHEBI:43120"/>
        <dbReference type="EC" id="4.2.1.96"/>
    </reaction>
</comment>
<dbReference type="SUPFAM" id="SSF55248">
    <property type="entry name" value="PCD-like"/>
    <property type="match status" value="1"/>
</dbReference>
<dbReference type="EC" id="4.2.1.96" evidence="4"/>
<comment type="caution">
    <text evidence="5">The sequence shown here is derived from an EMBL/GenBank/DDBJ whole genome shotgun (WGS) entry which is preliminary data.</text>
</comment>
<dbReference type="InterPro" id="IPR036428">
    <property type="entry name" value="PCD_sf"/>
</dbReference>
<dbReference type="HAMAP" id="MF_00434">
    <property type="entry name" value="Pterin_4_alpha"/>
    <property type="match status" value="1"/>
</dbReference>
<gene>
    <name evidence="5" type="primary">phhB</name>
    <name evidence="5" type="ORF">GCM10011430_06510</name>
</gene>
<comment type="similarity">
    <text evidence="2 4">Belongs to the pterin-4-alpha-carbinolamine dehydratase family.</text>
</comment>
<protein>
    <recommendedName>
        <fullName evidence="4">Putative pterin-4-alpha-carbinolamine dehydratase</fullName>
        <shortName evidence="4">PHS</shortName>
        <ecNumber evidence="4">4.2.1.96</ecNumber>
    </recommendedName>
    <alternativeName>
        <fullName evidence="4">4-alpha-hydroxy-tetrahydropterin dehydratase</fullName>
    </alternativeName>
    <alternativeName>
        <fullName evidence="4">Pterin carbinolamine dehydratase</fullName>
        <shortName evidence="4">PCD</shortName>
    </alternativeName>
</protein>
<evidence type="ECO:0000256" key="3">
    <source>
        <dbReference type="ARBA" id="ARBA00023239"/>
    </source>
</evidence>
<dbReference type="Pfam" id="PF01329">
    <property type="entry name" value="Pterin_4a"/>
    <property type="match status" value="1"/>
</dbReference>
<dbReference type="GO" id="GO:0006729">
    <property type="term" value="P:tetrahydrobiopterin biosynthetic process"/>
    <property type="evidence" value="ECO:0007669"/>
    <property type="project" value="InterPro"/>
</dbReference>
<dbReference type="InterPro" id="IPR001533">
    <property type="entry name" value="Pterin_deHydtase"/>
</dbReference>
<evidence type="ECO:0000313" key="5">
    <source>
        <dbReference type="EMBL" id="GGI53477.1"/>
    </source>
</evidence>
<dbReference type="GO" id="GO:0008124">
    <property type="term" value="F:4-alpha-hydroxytetrahydrobiopterin dehydratase activity"/>
    <property type="evidence" value="ECO:0007669"/>
    <property type="project" value="UniProtKB-UniRule"/>
</dbReference>
<evidence type="ECO:0000256" key="2">
    <source>
        <dbReference type="ARBA" id="ARBA00006472"/>
    </source>
</evidence>
<sequence>MNAADLQNGQCVPQYGALSAAERAQLLVATPAWRIEDERLVREFRFDNYYATMAFVNAVAWIAHQQDHHPELTVGYNRCTVRYDTHTAKGISLNDFICAAKIDALTAQPQA</sequence>
<proteinExistence type="inferred from homology"/>
<reference evidence="5" key="1">
    <citation type="journal article" date="2014" name="Int. J. Syst. Evol. Microbiol.">
        <title>Complete genome sequence of Corynebacterium casei LMG S-19264T (=DSM 44701T), isolated from a smear-ripened cheese.</title>
        <authorList>
            <consortium name="US DOE Joint Genome Institute (JGI-PGF)"/>
            <person name="Walter F."/>
            <person name="Albersmeier A."/>
            <person name="Kalinowski J."/>
            <person name="Ruckert C."/>
        </authorList>
    </citation>
    <scope>NUCLEOTIDE SEQUENCE</scope>
    <source>
        <strain evidence="5">CCM 7664</strain>
    </source>
</reference>
<reference evidence="5" key="2">
    <citation type="submission" date="2020-09" db="EMBL/GenBank/DDBJ databases">
        <authorList>
            <person name="Sun Q."/>
            <person name="Sedlacek I."/>
        </authorList>
    </citation>
    <scope>NUCLEOTIDE SEQUENCE</scope>
    <source>
        <strain evidence="5">CCM 7664</strain>
    </source>
</reference>
<dbReference type="EMBL" id="BMDP01000001">
    <property type="protein sequence ID" value="GGI53477.1"/>
    <property type="molecule type" value="Genomic_DNA"/>
</dbReference>
<evidence type="ECO:0000313" key="6">
    <source>
        <dbReference type="Proteomes" id="UP000627205"/>
    </source>
</evidence>
<dbReference type="AlphaFoldDB" id="A0A8J3F3F6"/>